<evidence type="ECO:0000313" key="3">
    <source>
        <dbReference type="EMBL" id="KAL2651094.1"/>
    </source>
</evidence>
<feature type="compositionally biased region" description="Basic and acidic residues" evidence="2">
    <location>
        <begin position="630"/>
        <end position="645"/>
    </location>
</feature>
<dbReference type="Proteomes" id="UP001605036">
    <property type="component" value="Unassembled WGS sequence"/>
</dbReference>
<feature type="compositionally biased region" description="Basic and acidic residues" evidence="2">
    <location>
        <begin position="41"/>
        <end position="52"/>
    </location>
</feature>
<evidence type="ECO:0000256" key="2">
    <source>
        <dbReference type="SAM" id="MobiDB-lite"/>
    </source>
</evidence>
<proteinExistence type="predicted"/>
<feature type="region of interest" description="Disordered" evidence="2">
    <location>
        <begin position="1"/>
        <end position="102"/>
    </location>
</feature>
<dbReference type="InterPro" id="IPR032675">
    <property type="entry name" value="LRR_dom_sf"/>
</dbReference>
<evidence type="ECO:0000313" key="4">
    <source>
        <dbReference type="Proteomes" id="UP001605036"/>
    </source>
</evidence>
<dbReference type="InterPro" id="IPR052201">
    <property type="entry name" value="LRR-containing_regulator"/>
</dbReference>
<comment type="caution">
    <text evidence="3">The sequence shown here is derived from an EMBL/GenBank/DDBJ whole genome shotgun (WGS) entry which is preliminary data.</text>
</comment>
<feature type="compositionally biased region" description="Basic and acidic residues" evidence="2">
    <location>
        <begin position="598"/>
        <end position="620"/>
    </location>
</feature>
<dbReference type="Pfam" id="PF13516">
    <property type="entry name" value="LRR_6"/>
    <property type="match status" value="2"/>
</dbReference>
<feature type="compositionally biased region" description="Polar residues" evidence="2">
    <location>
        <begin position="53"/>
        <end position="67"/>
    </location>
</feature>
<dbReference type="AlphaFoldDB" id="A0ABD1ZLW8"/>
<feature type="compositionally biased region" description="Basic and acidic residues" evidence="2">
    <location>
        <begin position="22"/>
        <end position="32"/>
    </location>
</feature>
<feature type="compositionally biased region" description="Basic and acidic residues" evidence="2">
    <location>
        <begin position="657"/>
        <end position="666"/>
    </location>
</feature>
<feature type="region of interest" description="Disordered" evidence="2">
    <location>
        <begin position="598"/>
        <end position="666"/>
    </location>
</feature>
<dbReference type="PANTHER" id="PTHR24111:SF0">
    <property type="entry name" value="LEUCINE-RICH REPEAT-CONTAINING PROTEIN"/>
    <property type="match status" value="1"/>
</dbReference>
<keyword evidence="1" id="KW-0677">Repeat</keyword>
<feature type="compositionally biased region" description="Low complexity" evidence="2">
    <location>
        <begin position="81"/>
        <end position="102"/>
    </location>
</feature>
<dbReference type="PANTHER" id="PTHR24111">
    <property type="entry name" value="LEUCINE-RICH REPEAT-CONTAINING PROTEIN 34"/>
    <property type="match status" value="1"/>
</dbReference>
<organism evidence="3 4">
    <name type="scientific">Riccia fluitans</name>
    <dbReference type="NCBI Taxonomy" id="41844"/>
    <lineage>
        <taxon>Eukaryota</taxon>
        <taxon>Viridiplantae</taxon>
        <taxon>Streptophyta</taxon>
        <taxon>Embryophyta</taxon>
        <taxon>Marchantiophyta</taxon>
        <taxon>Marchantiopsida</taxon>
        <taxon>Marchantiidae</taxon>
        <taxon>Marchantiales</taxon>
        <taxon>Ricciaceae</taxon>
        <taxon>Riccia</taxon>
    </lineage>
</organism>
<dbReference type="Gene3D" id="3.80.10.10">
    <property type="entry name" value="Ribonuclease Inhibitor"/>
    <property type="match status" value="1"/>
</dbReference>
<protein>
    <submittedName>
        <fullName evidence="3">Uncharacterized protein</fullName>
    </submittedName>
</protein>
<gene>
    <name evidence="3" type="ORF">R1flu_019222</name>
</gene>
<dbReference type="SUPFAM" id="SSF52047">
    <property type="entry name" value="RNI-like"/>
    <property type="match status" value="1"/>
</dbReference>
<sequence length="745" mass="81769">MAETTPALAPEPYADDQAPLVADRRPSSERKKSSLLGAQTELERRPSVDRTKSITTITPSAEGQSVAATEVVGEEASDAVPGSTSSAPGTAAVAGADAKSPGAGEELSAAVAAAGNETAVPSSDGATPVPAASAPALPLDAKLAGSEIANSPSTEEKKEEPVNLQWDYSIPLPNCYFRPSLMDLCVPLMAKNFAQYPGFGGIPTDERLRVVEEIPLDLPLKLGADMIPEEAYWKRRVQVRWRNCDIVAHGRSWKQTFFERNLQEALERSRSVLPISSGVKCLMANCAARSANEKLNLTSNHLCRYDATIEKEKELAELMKISAPYVHNLDLVQLPSHFDFKLMFYILQRELTGLCVNYGILETPGAKFDWSKWRMKVSDCRSLAAALTITATLTTLNLSGNRIDGEKKDGNTCKRLNGQSHSCGFGSLLQHTPGRSNHISSEGCRYLAEGEDVNRSLVSLNLTLNNFGDLGGKRILDWANNNSTIQRISLECCNIGEDSVQSYTRLMHNEHSALTALNLSGNRAIGMTGGVILLSGLEAGKQMKELWVANCDCGEEIETKILNFLVERKYGRTCIHHKWIQEQRPSLLVPAPIVEVEAKPSEEEEKEKAEKELEEKRKKEEEEEEDEKTEEEKAKAEEERKKKDEEEAAAAAAAAAKKKEEEDRLKAEEDLTLHVGHGHGEACTLECSRMVGLPSTKPPPEPVVYPETAFAARDAQAAIKKLEDSKPYWGLEAMKDMKEKETKEL</sequence>
<dbReference type="EMBL" id="JBHFFA010000001">
    <property type="protein sequence ID" value="KAL2651094.1"/>
    <property type="molecule type" value="Genomic_DNA"/>
</dbReference>
<evidence type="ECO:0000256" key="1">
    <source>
        <dbReference type="ARBA" id="ARBA00022737"/>
    </source>
</evidence>
<name>A0ABD1ZLW8_9MARC</name>
<accession>A0ABD1ZLW8</accession>
<dbReference type="InterPro" id="IPR001611">
    <property type="entry name" value="Leu-rich_rpt"/>
</dbReference>
<keyword evidence="4" id="KW-1185">Reference proteome</keyword>
<reference evidence="3 4" key="1">
    <citation type="submission" date="2024-09" db="EMBL/GenBank/DDBJ databases">
        <title>Chromosome-scale assembly of Riccia fluitans.</title>
        <authorList>
            <person name="Paukszto L."/>
            <person name="Sawicki J."/>
            <person name="Karawczyk K."/>
            <person name="Piernik-Szablinska J."/>
            <person name="Szczecinska M."/>
            <person name="Mazdziarz M."/>
        </authorList>
    </citation>
    <scope>NUCLEOTIDE SEQUENCE [LARGE SCALE GENOMIC DNA]</scope>
    <source>
        <strain evidence="3">Rf_01</strain>
        <tissue evidence="3">Aerial parts of the thallus</tissue>
    </source>
</reference>